<comment type="caution">
    <text evidence="5">The sequence shown here is derived from an EMBL/GenBank/DDBJ whole genome shotgun (WGS) entry which is preliminary data.</text>
</comment>
<dbReference type="EMBL" id="CM035443">
    <property type="protein sequence ID" value="KAH7278733.1"/>
    <property type="molecule type" value="Genomic_DNA"/>
</dbReference>
<dbReference type="PANTHER" id="PTHR24171">
    <property type="entry name" value="ANKYRIN REPEAT DOMAIN-CONTAINING PROTEIN 39-RELATED"/>
    <property type="match status" value="1"/>
</dbReference>
<protein>
    <submittedName>
        <fullName evidence="5">Uncharacterized protein</fullName>
    </submittedName>
</protein>
<evidence type="ECO:0000256" key="3">
    <source>
        <dbReference type="PROSITE-ProRule" id="PRU00023"/>
    </source>
</evidence>
<evidence type="ECO:0000313" key="6">
    <source>
        <dbReference type="Proteomes" id="UP000825935"/>
    </source>
</evidence>
<organism evidence="5 6">
    <name type="scientific">Ceratopteris richardii</name>
    <name type="common">Triangle waterfern</name>
    <dbReference type="NCBI Taxonomy" id="49495"/>
    <lineage>
        <taxon>Eukaryota</taxon>
        <taxon>Viridiplantae</taxon>
        <taxon>Streptophyta</taxon>
        <taxon>Embryophyta</taxon>
        <taxon>Tracheophyta</taxon>
        <taxon>Polypodiopsida</taxon>
        <taxon>Polypodiidae</taxon>
        <taxon>Polypodiales</taxon>
        <taxon>Pteridineae</taxon>
        <taxon>Pteridaceae</taxon>
        <taxon>Parkerioideae</taxon>
        <taxon>Ceratopteris</taxon>
    </lineage>
</organism>
<evidence type="ECO:0000256" key="1">
    <source>
        <dbReference type="ARBA" id="ARBA00022737"/>
    </source>
</evidence>
<keyword evidence="6" id="KW-1185">Reference proteome</keyword>
<dbReference type="PRINTS" id="PR01415">
    <property type="entry name" value="ANKYRIN"/>
</dbReference>
<dbReference type="InterPro" id="IPR002110">
    <property type="entry name" value="Ankyrin_rpt"/>
</dbReference>
<dbReference type="SMART" id="SM00248">
    <property type="entry name" value="ANK"/>
    <property type="match status" value="3"/>
</dbReference>
<sequence>MASTIHDAARAGDLVRLLSIIEADASTLNSRDRHSRTPLHLASWAGHTDVVHALCKKNADVGATAVDNTAAIHFASQKGHVEVVRMLLAAGASATASTRKGMTPLHYAIQGGHLELAKLLMKRGACLHTKNKAGKKPVDLIKDEEFLRALQAAETKTQTAKSRPEMISGKSEASLEIEPEESKDYLECGRIPDPNKKNDKDDSLEVSTSQVDDTSPSRKKIKVQLSHLDMEHEHDTVSDEMR</sequence>
<reference evidence="5" key="1">
    <citation type="submission" date="2021-08" db="EMBL/GenBank/DDBJ databases">
        <title>WGS assembly of Ceratopteris richardii.</title>
        <authorList>
            <person name="Marchant D.B."/>
            <person name="Chen G."/>
            <person name="Jenkins J."/>
            <person name="Shu S."/>
            <person name="Leebens-Mack J."/>
            <person name="Grimwood J."/>
            <person name="Schmutz J."/>
            <person name="Soltis P."/>
            <person name="Soltis D."/>
            <person name="Chen Z.-H."/>
        </authorList>
    </citation>
    <scope>NUCLEOTIDE SEQUENCE</scope>
    <source>
        <strain evidence="5">Whitten #5841</strain>
        <tissue evidence="5">Leaf</tissue>
    </source>
</reference>
<proteinExistence type="predicted"/>
<evidence type="ECO:0000256" key="2">
    <source>
        <dbReference type="ARBA" id="ARBA00023043"/>
    </source>
</evidence>
<dbReference type="OMA" id="LECCRAD"/>
<dbReference type="PANTHER" id="PTHR24171:SF8">
    <property type="entry name" value="BRCA1-ASSOCIATED RING DOMAIN PROTEIN 1"/>
    <property type="match status" value="1"/>
</dbReference>
<dbReference type="AlphaFoldDB" id="A0A8T2Q574"/>
<gene>
    <name evidence="5" type="ORF">KP509_38G054100</name>
</gene>
<dbReference type="OrthoDB" id="539213at2759"/>
<dbReference type="Gene3D" id="1.25.40.20">
    <property type="entry name" value="Ankyrin repeat-containing domain"/>
    <property type="match status" value="1"/>
</dbReference>
<keyword evidence="2 3" id="KW-0040">ANK repeat</keyword>
<dbReference type="Pfam" id="PF12796">
    <property type="entry name" value="Ank_2"/>
    <property type="match status" value="2"/>
</dbReference>
<evidence type="ECO:0000313" key="5">
    <source>
        <dbReference type="EMBL" id="KAH7278733.1"/>
    </source>
</evidence>
<dbReference type="Proteomes" id="UP000825935">
    <property type="component" value="Chromosome 38"/>
</dbReference>
<feature type="region of interest" description="Disordered" evidence="4">
    <location>
        <begin position="154"/>
        <end position="242"/>
    </location>
</feature>
<feature type="compositionally biased region" description="Basic and acidic residues" evidence="4">
    <location>
        <begin position="228"/>
        <end position="242"/>
    </location>
</feature>
<accession>A0A8T2Q574</accession>
<feature type="compositionally biased region" description="Polar residues" evidence="4">
    <location>
        <begin position="205"/>
        <end position="214"/>
    </location>
</feature>
<dbReference type="PROSITE" id="PS50297">
    <property type="entry name" value="ANK_REP_REGION"/>
    <property type="match status" value="3"/>
</dbReference>
<evidence type="ECO:0000256" key="4">
    <source>
        <dbReference type="SAM" id="MobiDB-lite"/>
    </source>
</evidence>
<name>A0A8T2Q574_CERRI</name>
<feature type="repeat" description="ANK" evidence="3">
    <location>
        <begin position="34"/>
        <end position="66"/>
    </location>
</feature>
<dbReference type="GO" id="GO:0004842">
    <property type="term" value="F:ubiquitin-protein transferase activity"/>
    <property type="evidence" value="ECO:0007669"/>
    <property type="project" value="TreeGrafter"/>
</dbReference>
<dbReference type="PROSITE" id="PS50088">
    <property type="entry name" value="ANK_REPEAT"/>
    <property type="match status" value="3"/>
</dbReference>
<feature type="repeat" description="ANK" evidence="3">
    <location>
        <begin position="100"/>
        <end position="132"/>
    </location>
</feature>
<feature type="compositionally biased region" description="Basic and acidic residues" evidence="4">
    <location>
        <begin position="193"/>
        <end position="203"/>
    </location>
</feature>
<feature type="repeat" description="ANK" evidence="3">
    <location>
        <begin position="67"/>
        <end position="99"/>
    </location>
</feature>
<dbReference type="InterPro" id="IPR036770">
    <property type="entry name" value="Ankyrin_rpt-contain_sf"/>
</dbReference>
<dbReference type="GO" id="GO:0085020">
    <property type="term" value="P:protein K6-linked ubiquitination"/>
    <property type="evidence" value="ECO:0007669"/>
    <property type="project" value="TreeGrafter"/>
</dbReference>
<dbReference type="SUPFAM" id="SSF48403">
    <property type="entry name" value="Ankyrin repeat"/>
    <property type="match status" value="1"/>
</dbReference>
<keyword evidence="1" id="KW-0677">Repeat</keyword>